<dbReference type="Proteomes" id="UP000624703">
    <property type="component" value="Unassembled WGS sequence"/>
</dbReference>
<name>A0A8J7MEW6_9BACT</name>
<evidence type="ECO:0000313" key="1">
    <source>
        <dbReference type="EMBL" id="MBK1791401.1"/>
    </source>
</evidence>
<evidence type="ECO:0000313" key="2">
    <source>
        <dbReference type="Proteomes" id="UP000624703"/>
    </source>
</evidence>
<dbReference type="EMBL" id="JAENIM010000039">
    <property type="protein sequence ID" value="MBK1791401.1"/>
    <property type="molecule type" value="Genomic_DNA"/>
</dbReference>
<proteinExistence type="predicted"/>
<accession>A0A8J7MEW6</accession>
<dbReference type="RefSeq" id="WP_200311408.1">
    <property type="nucleotide sequence ID" value="NZ_JAENIM010000039.1"/>
</dbReference>
<dbReference type="AlphaFoldDB" id="A0A8J7MEW6"/>
<comment type="caution">
    <text evidence="1">The sequence shown here is derived from an EMBL/GenBank/DDBJ whole genome shotgun (WGS) entry which is preliminary data.</text>
</comment>
<organism evidence="1 2">
    <name type="scientific">Persicirhabdus sediminis</name>
    <dbReference type="NCBI Taxonomy" id="454144"/>
    <lineage>
        <taxon>Bacteria</taxon>
        <taxon>Pseudomonadati</taxon>
        <taxon>Verrucomicrobiota</taxon>
        <taxon>Verrucomicrobiia</taxon>
        <taxon>Verrucomicrobiales</taxon>
        <taxon>Verrucomicrobiaceae</taxon>
        <taxon>Persicirhabdus</taxon>
    </lineage>
</organism>
<gene>
    <name evidence="1" type="ORF">JIN82_09585</name>
</gene>
<sequence length="110" mass="12820">MSAPKKQDPELTKEREEAWIGDGVLAIYVREYILREFNKLDGEMFVRFTSNDFLRVKGNPTSVEAEIGRIYKADGLQAGFDWIETNLLPIFIMQEKNYQKKQSMKRGRKG</sequence>
<keyword evidence="2" id="KW-1185">Reference proteome</keyword>
<evidence type="ECO:0008006" key="3">
    <source>
        <dbReference type="Google" id="ProtNLM"/>
    </source>
</evidence>
<reference evidence="1" key="1">
    <citation type="submission" date="2021-01" db="EMBL/GenBank/DDBJ databases">
        <title>Modified the classification status of verrucomicrobia.</title>
        <authorList>
            <person name="Feng X."/>
        </authorList>
    </citation>
    <scope>NUCLEOTIDE SEQUENCE</scope>
    <source>
        <strain evidence="1">_KCTC 22039</strain>
    </source>
</reference>
<protein>
    <recommendedName>
        <fullName evidence="3">RNase III domain-containing protein</fullName>
    </recommendedName>
</protein>